<comment type="caution">
    <text evidence="18">The sequence shown here is derived from an EMBL/GenBank/DDBJ whole genome shotgun (WGS) entry which is preliminary data.</text>
</comment>
<dbReference type="PROSITE" id="PS00455">
    <property type="entry name" value="AMP_BINDING"/>
    <property type="match status" value="1"/>
</dbReference>
<dbReference type="OrthoDB" id="9803968at2"/>
<dbReference type="Proteomes" id="UP000241444">
    <property type="component" value="Unassembled WGS sequence"/>
</dbReference>
<comment type="similarity">
    <text evidence="4">Belongs to the ATP-dependent AMP-binding enzyme family.</text>
</comment>
<organism evidence="18 19">
    <name type="scientific">Phyllobacterium brassicacearum</name>
    <dbReference type="NCBI Taxonomy" id="314235"/>
    <lineage>
        <taxon>Bacteria</taxon>
        <taxon>Pseudomonadati</taxon>
        <taxon>Pseudomonadota</taxon>
        <taxon>Alphaproteobacteria</taxon>
        <taxon>Hyphomicrobiales</taxon>
        <taxon>Phyllobacteriaceae</taxon>
        <taxon>Phyllobacterium</taxon>
    </lineage>
</organism>
<dbReference type="AlphaFoldDB" id="A0A2P7BEJ4"/>
<evidence type="ECO:0000256" key="6">
    <source>
        <dbReference type="ARBA" id="ARBA00022741"/>
    </source>
</evidence>
<dbReference type="InterPro" id="IPR050237">
    <property type="entry name" value="ATP-dep_AMP-bd_enzyme"/>
</dbReference>
<dbReference type="InterPro" id="IPR045851">
    <property type="entry name" value="AMP-bd_C_sf"/>
</dbReference>
<evidence type="ECO:0000256" key="8">
    <source>
        <dbReference type="ARBA" id="ARBA00022840"/>
    </source>
</evidence>
<name>A0A2P7BEJ4_9HYPH</name>
<feature type="compositionally biased region" description="Low complexity" evidence="15">
    <location>
        <begin position="190"/>
        <end position="214"/>
    </location>
</feature>
<dbReference type="FunFam" id="3.40.50.12780:FF:000003">
    <property type="entry name" value="Long-chain-fatty-acid--CoA ligase FadD"/>
    <property type="match status" value="1"/>
</dbReference>
<keyword evidence="11" id="KW-0472">Membrane</keyword>
<dbReference type="GO" id="GO:0004467">
    <property type="term" value="F:long-chain fatty acid-CoA ligase activity"/>
    <property type="evidence" value="ECO:0007669"/>
    <property type="project" value="UniProtKB-EC"/>
</dbReference>
<keyword evidence="19" id="KW-1185">Reference proteome</keyword>
<evidence type="ECO:0000256" key="5">
    <source>
        <dbReference type="ARBA" id="ARBA00022598"/>
    </source>
</evidence>
<evidence type="ECO:0000313" key="18">
    <source>
        <dbReference type="EMBL" id="PSH64862.1"/>
    </source>
</evidence>
<dbReference type="SUPFAM" id="SSF56801">
    <property type="entry name" value="Acetyl-CoA synthetase-like"/>
    <property type="match status" value="1"/>
</dbReference>
<dbReference type="InterPro" id="IPR020845">
    <property type="entry name" value="AMP-binding_CS"/>
</dbReference>
<comment type="subcellular location">
    <subcellularLocation>
        <location evidence="2">Membrane</location>
        <topology evidence="2">Peripheral membrane protein</topology>
    </subcellularLocation>
</comment>
<dbReference type="EC" id="6.2.1.3" evidence="12"/>
<feature type="region of interest" description="Disordered" evidence="15">
    <location>
        <begin position="88"/>
        <end position="172"/>
    </location>
</feature>
<dbReference type="InterPro" id="IPR025110">
    <property type="entry name" value="AMP-bd_C"/>
</dbReference>
<feature type="region of interest" description="Disordered" evidence="15">
    <location>
        <begin position="1"/>
        <end position="58"/>
    </location>
</feature>
<sequence>MAKETTPAKAPKRAPAQPASDKAAKTAAPASKRPTGSVKTTASNSSSGTTPNAAKVVKARAKVPASKATAKPAKVADTAEVVSAVKASAKTTKTAVSPAKAPAKTPAPTKAAAKPAVQASASKAKAKSANAADTAEAVTTAKAPAKVTRTAVSPAKAPAKTPAPAKAAARPAKAADTAEAVAAAKAPAKVTAKAPGKTPAPAKTGAKAAPKAETWAPKAEAQTVKAAEKATSKAPKPWVKHYPDGVPADIAPLQYESVGDLFAMTFREYSNRPAFSCMGKTITYAELDRHSKSMAAWFQSRGLVKGDRVAVMMPNVLQYPITIAAILRAGLTVVNVNPLYTPRELEYQLKDSGAKAIVILENFAATLAKVVTKTPVQHIVVAAMGDMMGVKGHLVNLVVRRVKKMVPAWSLPGHTPFKTALVKGAAQTLKPVEVKGQDIAFLQYTGGTTGVSKGAILTHSNIVSNVAQMRLWCDVAYRIKPRPNDLTFICALPLYHIFALTVNAMMGMEQGALNVLIPNPRDIPGFVKELQKHKMHIFPGLNTLFNGLLNNDDFRKLNFTGLILSLGGGMAVQKPVADRWKEVTGCLITEGYGLSETSPVASANRLDAAEFSGTIGLPLPSTDFSIRDDDGKELPFTEVGEICIRGPQVMAGYWNRPDETEKVMTADGFFRSGDMGYMDERGYTKIVDRKKDMILVSGFNVYPNEIEEVAMEHPGVREAAAIGVPNDNSGETVKLFVVRKDPALTEEAVKAFCSERLTNYKRPRTVEFRDELPKSNVGKILRRELRS</sequence>
<keyword evidence="9" id="KW-0460">Magnesium</keyword>
<evidence type="ECO:0000256" key="1">
    <source>
        <dbReference type="ARBA" id="ARBA00001946"/>
    </source>
</evidence>
<dbReference type="Gene3D" id="3.40.50.12780">
    <property type="entry name" value="N-terminal domain of ligase-like"/>
    <property type="match status" value="1"/>
</dbReference>
<accession>A0A2P7BEJ4</accession>
<evidence type="ECO:0000256" key="9">
    <source>
        <dbReference type="ARBA" id="ARBA00022842"/>
    </source>
</evidence>
<dbReference type="EMBL" id="PGGO01000018">
    <property type="protein sequence ID" value="PSH64862.1"/>
    <property type="molecule type" value="Genomic_DNA"/>
</dbReference>
<protein>
    <recommendedName>
        <fullName evidence="13">Long-chain-fatty-acid--CoA ligase</fullName>
        <ecNumber evidence="12">6.2.1.3</ecNumber>
    </recommendedName>
    <alternativeName>
        <fullName evidence="14">Long-chain acyl-CoA synthetase</fullName>
    </alternativeName>
</protein>
<feature type="domain" description="AMP-binding enzyme C-terminal" evidence="17">
    <location>
        <begin position="705"/>
        <end position="779"/>
    </location>
</feature>
<feature type="compositionally biased region" description="Low complexity" evidence="15">
    <location>
        <begin position="1"/>
        <end position="34"/>
    </location>
</feature>
<evidence type="ECO:0000256" key="4">
    <source>
        <dbReference type="ARBA" id="ARBA00006432"/>
    </source>
</evidence>
<keyword evidence="5" id="KW-0436">Ligase</keyword>
<comment type="pathway">
    <text evidence="3">Lipid metabolism; fatty acid beta-oxidation.</text>
</comment>
<dbReference type="NCBIfam" id="NF005463">
    <property type="entry name" value="PRK07059.1"/>
    <property type="match status" value="1"/>
</dbReference>
<feature type="compositionally biased region" description="Polar residues" evidence="15">
    <location>
        <begin position="37"/>
        <end position="52"/>
    </location>
</feature>
<dbReference type="Pfam" id="PF13193">
    <property type="entry name" value="AMP-binding_C"/>
    <property type="match status" value="1"/>
</dbReference>
<dbReference type="CDD" id="cd05936">
    <property type="entry name" value="FC-FACS_FadD_like"/>
    <property type="match status" value="1"/>
</dbReference>
<reference evidence="19" key="1">
    <citation type="submission" date="2017-11" db="EMBL/GenBank/DDBJ databases">
        <authorList>
            <person name="Kuznetsova I."/>
            <person name="Sazanova A."/>
            <person name="Chirak E."/>
            <person name="Safronova V."/>
            <person name="Willems A."/>
        </authorList>
    </citation>
    <scope>NUCLEOTIDE SEQUENCE [LARGE SCALE GENOMIC DNA]</scope>
    <source>
        <strain evidence="19">STM 196</strain>
    </source>
</reference>
<dbReference type="FunFam" id="3.30.300.30:FF:000006">
    <property type="entry name" value="Long-chain-fatty-acid--CoA ligase FadD"/>
    <property type="match status" value="1"/>
</dbReference>
<evidence type="ECO:0000256" key="14">
    <source>
        <dbReference type="ARBA" id="ARBA00042773"/>
    </source>
</evidence>
<evidence type="ECO:0000256" key="10">
    <source>
        <dbReference type="ARBA" id="ARBA00023098"/>
    </source>
</evidence>
<dbReference type="Pfam" id="PF00501">
    <property type="entry name" value="AMP-binding"/>
    <property type="match status" value="1"/>
</dbReference>
<evidence type="ECO:0000256" key="13">
    <source>
        <dbReference type="ARBA" id="ARBA00039545"/>
    </source>
</evidence>
<dbReference type="PANTHER" id="PTHR43767:SF8">
    <property type="entry name" value="LONG-CHAIN-FATTY-ACID--COA LIGASE"/>
    <property type="match status" value="1"/>
</dbReference>
<dbReference type="InterPro" id="IPR000873">
    <property type="entry name" value="AMP-dep_synth/lig_dom"/>
</dbReference>
<evidence type="ECO:0000259" key="16">
    <source>
        <dbReference type="Pfam" id="PF00501"/>
    </source>
</evidence>
<dbReference type="GO" id="GO:0005524">
    <property type="term" value="F:ATP binding"/>
    <property type="evidence" value="ECO:0007669"/>
    <property type="project" value="UniProtKB-KW"/>
</dbReference>
<feature type="domain" description="AMP-dependent synthetase/ligase" evidence="16">
    <location>
        <begin position="266"/>
        <end position="654"/>
    </location>
</feature>
<evidence type="ECO:0000259" key="17">
    <source>
        <dbReference type="Pfam" id="PF13193"/>
    </source>
</evidence>
<dbReference type="Gene3D" id="3.30.300.30">
    <property type="match status" value="1"/>
</dbReference>
<evidence type="ECO:0000256" key="12">
    <source>
        <dbReference type="ARBA" id="ARBA00026121"/>
    </source>
</evidence>
<evidence type="ECO:0000256" key="2">
    <source>
        <dbReference type="ARBA" id="ARBA00004170"/>
    </source>
</evidence>
<evidence type="ECO:0000256" key="15">
    <source>
        <dbReference type="SAM" id="MobiDB-lite"/>
    </source>
</evidence>
<proteinExistence type="inferred from homology"/>
<dbReference type="GO" id="GO:0016020">
    <property type="term" value="C:membrane"/>
    <property type="evidence" value="ECO:0007669"/>
    <property type="project" value="UniProtKB-SubCell"/>
</dbReference>
<keyword evidence="10" id="KW-0443">Lipid metabolism</keyword>
<feature type="region of interest" description="Disordered" evidence="15">
    <location>
        <begin position="190"/>
        <end position="216"/>
    </location>
</feature>
<keyword evidence="7" id="KW-0276">Fatty acid metabolism</keyword>
<comment type="cofactor">
    <cofactor evidence="1">
        <name>Mg(2+)</name>
        <dbReference type="ChEBI" id="CHEBI:18420"/>
    </cofactor>
</comment>
<evidence type="ECO:0000256" key="11">
    <source>
        <dbReference type="ARBA" id="ARBA00023136"/>
    </source>
</evidence>
<evidence type="ECO:0000313" key="19">
    <source>
        <dbReference type="Proteomes" id="UP000241444"/>
    </source>
</evidence>
<keyword evidence="6" id="KW-0547">Nucleotide-binding</keyword>
<gene>
    <name evidence="18" type="ORF">CU102_20685</name>
</gene>
<dbReference type="InterPro" id="IPR042099">
    <property type="entry name" value="ANL_N_sf"/>
</dbReference>
<keyword evidence="8" id="KW-0067">ATP-binding</keyword>
<evidence type="ECO:0000256" key="7">
    <source>
        <dbReference type="ARBA" id="ARBA00022832"/>
    </source>
</evidence>
<dbReference type="PANTHER" id="PTHR43767">
    <property type="entry name" value="LONG-CHAIN-FATTY-ACID--COA LIGASE"/>
    <property type="match status" value="1"/>
</dbReference>
<evidence type="ECO:0000256" key="3">
    <source>
        <dbReference type="ARBA" id="ARBA00005005"/>
    </source>
</evidence>